<dbReference type="GeneID" id="40151060"/>
<dbReference type="EMBL" id="CP039136">
    <property type="protein sequence ID" value="QCP89836.1"/>
    <property type="molecule type" value="Genomic_DNA"/>
</dbReference>
<sequence>MSAIAGFLLFIVGITGAIWPEATIRFWFFGAVDEDSMSDSGKMFFQGLGALCAVIGILVSFMG</sequence>
<keyword evidence="1" id="KW-1133">Transmembrane helix</keyword>
<reference evidence="2 3" key="1">
    <citation type="submission" date="2019-04" db="EMBL/GenBank/DDBJ databases">
        <title>Methylomes of two halophilic Archaea, Haloarcula marismortui and Haloferax mediterranei.</title>
        <authorList>
            <person name="DasSarma S."/>
            <person name="DasSarma P."/>
            <person name="DasSarma S."/>
            <person name="Fomenkov A."/>
            <person name="Vincze T."/>
            <person name="Anton B.P."/>
            <person name="Roberts R.J."/>
        </authorList>
    </citation>
    <scope>NUCLEOTIDE SEQUENCE [LARGE SCALE GENOMIC DNA]</scope>
    <source>
        <strain evidence="2 3">ATCC 43049</strain>
        <plasmid evidence="3">phma288</plasmid>
    </source>
</reference>
<name>A0A4P8JUX4_HALMA</name>
<gene>
    <name evidence="2" type="ORF">E6P14_02855</name>
</gene>
<evidence type="ECO:0000313" key="3">
    <source>
        <dbReference type="Proteomes" id="UP000298722"/>
    </source>
</evidence>
<protein>
    <submittedName>
        <fullName evidence="2">Uncharacterized protein</fullName>
    </submittedName>
</protein>
<keyword evidence="2" id="KW-0614">Plasmid</keyword>
<accession>A0A4P8JUX4</accession>
<proteinExistence type="predicted"/>
<evidence type="ECO:0000313" key="2">
    <source>
        <dbReference type="EMBL" id="QCP89836.1"/>
    </source>
</evidence>
<evidence type="ECO:0000256" key="1">
    <source>
        <dbReference type="SAM" id="Phobius"/>
    </source>
</evidence>
<dbReference type="RefSeq" id="WP_049939209.1">
    <property type="nucleotide sequence ID" value="NC_006397.1"/>
</dbReference>
<keyword evidence="1" id="KW-0812">Transmembrane</keyword>
<dbReference type="Proteomes" id="UP000298722">
    <property type="component" value="Plasmid pHMA288"/>
</dbReference>
<dbReference type="AlphaFoldDB" id="A0A4P8JUX4"/>
<organism evidence="2 3">
    <name type="scientific">Haloarcula marismortui (strain ATCC 43049 / DSM 3752 / JCM 8966 / VKM B-1809)</name>
    <name type="common">Halobacterium marismortui</name>
    <dbReference type="NCBI Taxonomy" id="272569"/>
    <lineage>
        <taxon>Archaea</taxon>
        <taxon>Methanobacteriati</taxon>
        <taxon>Methanobacteriota</taxon>
        <taxon>Stenosarchaea group</taxon>
        <taxon>Halobacteria</taxon>
        <taxon>Halobacteriales</taxon>
        <taxon>Haloarculaceae</taxon>
        <taxon>Haloarcula</taxon>
    </lineage>
</organism>
<geneLocation type="plasmid" evidence="3">
    <name>phma288</name>
</geneLocation>
<feature type="transmembrane region" description="Helical" evidence="1">
    <location>
        <begin position="44"/>
        <end position="62"/>
    </location>
</feature>
<keyword evidence="1" id="KW-0472">Membrane</keyword>